<sequence>MSLSFCTKTLVAEVRSRAALPNASQAAEGEKVNGRSCVRNGETVIMHVATCAHRAQIPKSQRFVSPSVSSWASPSPARREQVPLRHVRLATGGETLQAAEAAGLGALLLLVARRISLRRRHRRHQDLLEVVLRGISAWLRPAGREALALRPLASFGAEVRGLDLSSPDLPSGQLRTLLWEHGLLLFRDQDLLEEDVLRVASAFAEPVPAAGQQRALATYRRSEETASSSQGVFMTCVLKAMGPLAGAFEGSLALVVFAVTSEMPSPSPGWSDPPPYFSHKVRDGHAESAFLPRDAGTSISTSGSDVGHLGRAGSLNGAWCQMRVLFTATPRRVSTVWDAVGIPHCGDLAARRCRREDWQSGIVLLRFHTADQRGGQALYTFELMARDRSVNVLDVIAGAKPAGMWQGYSAMQTRSLAHAAVIAVAPGQVAGAFKTPLLLRNAALQPMGMCRSPKGDATLGAYNSARGDEFFASISWTATSPRARGDEFFASIHWTVTTVLDPYEALVPAAAGTDGRDAKLRG</sequence>
<dbReference type="InterPro" id="IPR003819">
    <property type="entry name" value="TauD/TfdA-like"/>
</dbReference>
<dbReference type="InterPro" id="IPR042098">
    <property type="entry name" value="TauD-like_sf"/>
</dbReference>
<feature type="domain" description="TauD/TfdA-like" evidence="2">
    <location>
        <begin position="150"/>
        <end position="209"/>
    </location>
</feature>
<dbReference type="Pfam" id="PF02668">
    <property type="entry name" value="TauD"/>
    <property type="match status" value="1"/>
</dbReference>
<keyword evidence="1" id="KW-0560">Oxidoreductase</keyword>
<protein>
    <recommendedName>
        <fullName evidence="2">TauD/TfdA-like domain-containing protein</fullName>
    </recommendedName>
</protein>
<name>A0A1Q9DIX4_SYMMI</name>
<dbReference type="SUPFAM" id="SSF51197">
    <property type="entry name" value="Clavaminate synthase-like"/>
    <property type="match status" value="1"/>
</dbReference>
<keyword evidence="4" id="KW-1185">Reference proteome</keyword>
<comment type="caution">
    <text evidence="3">The sequence shown here is derived from an EMBL/GenBank/DDBJ whole genome shotgun (WGS) entry which is preliminary data.</text>
</comment>
<gene>
    <name evidence="3" type="ORF">AK812_SmicGene22745</name>
</gene>
<dbReference type="GO" id="GO:0016491">
    <property type="term" value="F:oxidoreductase activity"/>
    <property type="evidence" value="ECO:0007669"/>
    <property type="project" value="UniProtKB-KW"/>
</dbReference>
<evidence type="ECO:0000259" key="2">
    <source>
        <dbReference type="Pfam" id="PF02668"/>
    </source>
</evidence>
<organism evidence="3 4">
    <name type="scientific">Symbiodinium microadriaticum</name>
    <name type="common">Dinoflagellate</name>
    <name type="synonym">Zooxanthella microadriatica</name>
    <dbReference type="NCBI Taxonomy" id="2951"/>
    <lineage>
        <taxon>Eukaryota</taxon>
        <taxon>Sar</taxon>
        <taxon>Alveolata</taxon>
        <taxon>Dinophyceae</taxon>
        <taxon>Suessiales</taxon>
        <taxon>Symbiodiniaceae</taxon>
        <taxon>Symbiodinium</taxon>
    </lineage>
</organism>
<proteinExistence type="predicted"/>
<evidence type="ECO:0000256" key="1">
    <source>
        <dbReference type="ARBA" id="ARBA00023002"/>
    </source>
</evidence>
<evidence type="ECO:0000313" key="4">
    <source>
        <dbReference type="Proteomes" id="UP000186817"/>
    </source>
</evidence>
<evidence type="ECO:0000313" key="3">
    <source>
        <dbReference type="EMBL" id="OLP95141.1"/>
    </source>
</evidence>
<reference evidence="3 4" key="1">
    <citation type="submission" date="2016-02" db="EMBL/GenBank/DDBJ databases">
        <title>Genome analysis of coral dinoflagellate symbionts highlights evolutionary adaptations to a symbiotic lifestyle.</title>
        <authorList>
            <person name="Aranda M."/>
            <person name="Li Y."/>
            <person name="Liew Y.J."/>
            <person name="Baumgarten S."/>
            <person name="Simakov O."/>
            <person name="Wilson M."/>
            <person name="Piel J."/>
            <person name="Ashoor H."/>
            <person name="Bougouffa S."/>
            <person name="Bajic V.B."/>
            <person name="Ryu T."/>
            <person name="Ravasi T."/>
            <person name="Bayer T."/>
            <person name="Micklem G."/>
            <person name="Kim H."/>
            <person name="Bhak J."/>
            <person name="Lajeunesse T.C."/>
            <person name="Voolstra C.R."/>
        </authorList>
    </citation>
    <scope>NUCLEOTIDE SEQUENCE [LARGE SCALE GENOMIC DNA]</scope>
    <source>
        <strain evidence="3 4">CCMP2467</strain>
    </source>
</reference>
<dbReference type="Gene3D" id="3.60.130.10">
    <property type="entry name" value="Clavaminate synthase-like"/>
    <property type="match status" value="1"/>
</dbReference>
<dbReference type="AlphaFoldDB" id="A0A1Q9DIX4"/>
<accession>A0A1Q9DIX4</accession>
<dbReference type="EMBL" id="LSRX01000515">
    <property type="protein sequence ID" value="OLP95141.1"/>
    <property type="molecule type" value="Genomic_DNA"/>
</dbReference>
<dbReference type="Proteomes" id="UP000186817">
    <property type="component" value="Unassembled WGS sequence"/>
</dbReference>
<dbReference type="OrthoDB" id="5818554at2759"/>